<feature type="chain" id="PRO_5020341248" evidence="2">
    <location>
        <begin position="23"/>
        <end position="650"/>
    </location>
</feature>
<protein>
    <submittedName>
        <fullName evidence="3">Uncharacterized protein</fullName>
    </submittedName>
</protein>
<evidence type="ECO:0000256" key="2">
    <source>
        <dbReference type="SAM" id="SignalP"/>
    </source>
</evidence>
<proteinExistence type="predicted"/>
<reference evidence="3 4" key="1">
    <citation type="submission" date="2019-04" db="EMBL/GenBank/DDBJ databases">
        <title>Comparative genomics and transcriptomics to analyze fruiting body development in filamentous ascomycetes.</title>
        <authorList>
            <consortium name="DOE Joint Genome Institute"/>
            <person name="Lutkenhaus R."/>
            <person name="Traeger S."/>
            <person name="Breuer J."/>
            <person name="Kuo A."/>
            <person name="Lipzen A."/>
            <person name="Pangilinan J."/>
            <person name="Dilworth D."/>
            <person name="Sandor L."/>
            <person name="Poggeler S."/>
            <person name="Barry K."/>
            <person name="Grigoriev I.V."/>
            <person name="Nowrousian M."/>
        </authorList>
    </citation>
    <scope>NUCLEOTIDE SEQUENCE [LARGE SCALE GENOMIC DNA]</scope>
    <source>
        <strain evidence="3 4">CBS 389.68</strain>
    </source>
</reference>
<keyword evidence="2" id="KW-0732">Signal</keyword>
<evidence type="ECO:0000256" key="1">
    <source>
        <dbReference type="SAM" id="MobiDB-lite"/>
    </source>
</evidence>
<feature type="signal peptide" evidence="2">
    <location>
        <begin position="1"/>
        <end position="22"/>
    </location>
</feature>
<dbReference type="EMBL" id="ML220139">
    <property type="protein sequence ID" value="TGZ78679.1"/>
    <property type="molecule type" value="Genomic_DNA"/>
</dbReference>
<organism evidence="3 4">
    <name type="scientific">Ascodesmis nigricans</name>
    <dbReference type="NCBI Taxonomy" id="341454"/>
    <lineage>
        <taxon>Eukaryota</taxon>
        <taxon>Fungi</taxon>
        <taxon>Dikarya</taxon>
        <taxon>Ascomycota</taxon>
        <taxon>Pezizomycotina</taxon>
        <taxon>Pezizomycetes</taxon>
        <taxon>Pezizales</taxon>
        <taxon>Ascodesmidaceae</taxon>
        <taxon>Ascodesmis</taxon>
    </lineage>
</organism>
<dbReference type="InParanoid" id="A0A4S2MRM3"/>
<evidence type="ECO:0000313" key="4">
    <source>
        <dbReference type="Proteomes" id="UP000298138"/>
    </source>
</evidence>
<evidence type="ECO:0000313" key="3">
    <source>
        <dbReference type="EMBL" id="TGZ78679.1"/>
    </source>
</evidence>
<accession>A0A4S2MRM3</accession>
<gene>
    <name evidence="3" type="ORF">EX30DRAFT_133862</name>
</gene>
<name>A0A4S2MRM3_9PEZI</name>
<keyword evidence="4" id="KW-1185">Reference proteome</keyword>
<dbReference type="AlphaFoldDB" id="A0A4S2MRM3"/>
<dbReference type="Proteomes" id="UP000298138">
    <property type="component" value="Unassembled WGS sequence"/>
</dbReference>
<sequence>MTSFNAILSLGLLLSTITTINAAAIKPPGEPTRAHQIKGIDVDTSQPLRGYNPRPCRCPGADDARGMKKDFNSAGPWKQKLKNRKGLPIPKLFTPAPSVVLVERSAPTETIKTRSATEEHHLVRRQLPPSAEQGTPVYYHLEDHPRIPYSAFPQYQSGYDPETGLVHSQQDEDEKRLAEYQSLKAEFKDIPSDAGLYRTEKGAFWYIPERRHQKAVEANAAALAAAASVSAEPEAEMETSETSETPNEGCFCEECHCYVKSDHEDDGQEMTKDESFDTPVVPYQRTQMDDAEDVLEQLSLFLGPLPNHDECLRKGTAQDRDDDYEEAFVQAPAPARRKRPVCLEESCEENLQVVDHSEHPWWCCTSEPLDCGQHCYSSAVVRTPGHGHVRNYNHPGPNEHTAPMLKRRSIDDTVATSEVTSMEIPAVIAPVVINGTLEAPHLVAASPIPATLVVEKGTPSNTESIAPPVLKIEVPATLAGSNPLVTPTASGSPGSPFSKLMLNAKAAYTVIPSFSTSTVHDAPVLQTLAPTSVGAWPSAVTGFFGPLKPHEKIAVFSQGYRDDGAYVRFLKKVTVSGSEATSTPMPTAIAQPTSNAPAEIAQPTPIANPSVAVRKLLVSYPHQPVASDLTQPQERRKNTHWGCKDPRVYP</sequence>
<feature type="region of interest" description="Disordered" evidence="1">
    <location>
        <begin position="624"/>
        <end position="650"/>
    </location>
</feature>